<evidence type="ECO:0000256" key="6">
    <source>
        <dbReference type="SAM" id="MobiDB-lite"/>
    </source>
</evidence>
<evidence type="ECO:0000259" key="7">
    <source>
        <dbReference type="Pfam" id="PF00828"/>
    </source>
</evidence>
<evidence type="ECO:0000256" key="4">
    <source>
        <dbReference type="HAMAP-Rule" id="MF_01341"/>
    </source>
</evidence>
<proteinExistence type="inferred from homology"/>
<dbReference type="InterPro" id="IPR005749">
    <property type="entry name" value="Ribosomal_uL15_bac-type"/>
</dbReference>
<protein>
    <recommendedName>
        <fullName evidence="4">Large ribosomal subunit protein uL15</fullName>
    </recommendedName>
</protein>
<evidence type="ECO:0000256" key="1">
    <source>
        <dbReference type="ARBA" id="ARBA00007320"/>
    </source>
</evidence>
<comment type="subunit">
    <text evidence="4">Part of the 50S ribosomal subunit.</text>
</comment>
<feature type="domain" description="Large ribosomal subunit protein uL15/eL18" evidence="7">
    <location>
        <begin position="78"/>
        <end position="145"/>
    </location>
</feature>
<dbReference type="GO" id="GO:0005840">
    <property type="term" value="C:ribosome"/>
    <property type="evidence" value="ECO:0007669"/>
    <property type="project" value="UniProtKB-KW"/>
</dbReference>
<evidence type="ECO:0000256" key="2">
    <source>
        <dbReference type="ARBA" id="ARBA00022980"/>
    </source>
</evidence>
<feature type="region of interest" description="Disordered" evidence="6">
    <location>
        <begin position="1"/>
        <end position="47"/>
    </location>
</feature>
<keyword evidence="9" id="KW-1185">Reference proteome</keyword>
<dbReference type="SUPFAM" id="SSF52080">
    <property type="entry name" value="Ribosomal proteins L15p and L18e"/>
    <property type="match status" value="1"/>
</dbReference>
<feature type="region of interest" description="Disordered" evidence="6">
    <location>
        <begin position="203"/>
        <end position="225"/>
    </location>
</feature>
<evidence type="ECO:0000313" key="9">
    <source>
        <dbReference type="Proteomes" id="UP000609651"/>
    </source>
</evidence>
<dbReference type="InterPro" id="IPR001196">
    <property type="entry name" value="Ribosomal_uL15_CS"/>
</dbReference>
<dbReference type="Pfam" id="PF00828">
    <property type="entry name" value="Ribosomal_L27A"/>
    <property type="match status" value="1"/>
</dbReference>
<keyword evidence="4" id="KW-0699">rRNA-binding</keyword>
<keyword evidence="2 4" id="KW-0689">Ribosomal protein</keyword>
<comment type="caution">
    <text evidence="8">The sequence shown here is derived from an EMBL/GenBank/DDBJ whole genome shotgun (WGS) entry which is preliminary data.</text>
</comment>
<feature type="compositionally biased region" description="Basic residues" evidence="6">
    <location>
        <begin position="9"/>
        <end position="20"/>
    </location>
</feature>
<dbReference type="PANTHER" id="PTHR12934">
    <property type="entry name" value="50S RIBOSOMAL PROTEIN L15"/>
    <property type="match status" value="1"/>
</dbReference>
<dbReference type="PROSITE" id="PS00475">
    <property type="entry name" value="RIBOSOMAL_L15"/>
    <property type="match status" value="1"/>
</dbReference>
<dbReference type="InterPro" id="IPR036227">
    <property type="entry name" value="Ribosomal_uL15/eL18_sf"/>
</dbReference>
<dbReference type="InterPro" id="IPR030878">
    <property type="entry name" value="Ribosomal_uL15"/>
</dbReference>
<dbReference type="Proteomes" id="UP000609651">
    <property type="component" value="Unassembled WGS sequence"/>
</dbReference>
<dbReference type="InterPro" id="IPR021131">
    <property type="entry name" value="Ribosomal_uL15/eL18"/>
</dbReference>
<comment type="similarity">
    <text evidence="1 4 5">Belongs to the universal ribosomal protein uL15 family.</text>
</comment>
<sequence length="225" mass="23014">MIIDDVHQGIRKNRKKKRVGRGPGSGHGKTSGRGHKGFFSRAGSSKRTGFAGGTTPLFMRVAKRGFSNAKFRLKVAAVNVSALEIFDAGTEITPDFLKDKGFTNGPFDVVKILGDGELTKKLTVKAHRFSASAKQKIEAAGGTVEELPRTKPESKKRRGVSAALAAAGDTVSGAAGEAKDAAAAATGAAAGVVASAAEAVAGAAESVKETLTDDDASADAGDSEE</sequence>
<dbReference type="NCBIfam" id="TIGR01071">
    <property type="entry name" value="rplO_bact"/>
    <property type="match status" value="1"/>
</dbReference>
<dbReference type="PANTHER" id="PTHR12934:SF11">
    <property type="entry name" value="LARGE RIBOSOMAL SUBUNIT PROTEIN UL15M"/>
    <property type="match status" value="1"/>
</dbReference>
<feature type="region of interest" description="Disordered" evidence="6">
    <location>
        <begin position="140"/>
        <end position="159"/>
    </location>
</feature>
<gene>
    <name evidence="4 8" type="primary">rplO</name>
    <name evidence="8" type="ORF">LzC2_02180</name>
</gene>
<accession>A0ABX1V8K9</accession>
<evidence type="ECO:0000256" key="5">
    <source>
        <dbReference type="RuleBase" id="RU003888"/>
    </source>
</evidence>
<comment type="function">
    <text evidence="4">Binds to the 23S rRNA.</text>
</comment>
<evidence type="ECO:0000256" key="3">
    <source>
        <dbReference type="ARBA" id="ARBA00023274"/>
    </source>
</evidence>
<organism evidence="8 9">
    <name type="scientific">Alienimonas chondri</name>
    <dbReference type="NCBI Taxonomy" id="2681879"/>
    <lineage>
        <taxon>Bacteria</taxon>
        <taxon>Pseudomonadati</taxon>
        <taxon>Planctomycetota</taxon>
        <taxon>Planctomycetia</taxon>
        <taxon>Planctomycetales</taxon>
        <taxon>Planctomycetaceae</taxon>
        <taxon>Alienimonas</taxon>
    </lineage>
</organism>
<keyword evidence="3 4" id="KW-0687">Ribonucleoprotein</keyword>
<dbReference type="EMBL" id="WTPX01000004">
    <property type="protein sequence ID" value="NNJ24168.1"/>
    <property type="molecule type" value="Genomic_DNA"/>
</dbReference>
<feature type="compositionally biased region" description="Acidic residues" evidence="6">
    <location>
        <begin position="212"/>
        <end position="225"/>
    </location>
</feature>
<reference evidence="8 9" key="1">
    <citation type="journal article" date="2020" name="Syst. Appl. Microbiol.">
        <title>Alienimonas chondri sp. nov., a novel planctomycete isolated from the biofilm of the red alga Chondrus crispus.</title>
        <authorList>
            <person name="Vitorino I."/>
            <person name="Albuquerque L."/>
            <person name="Wiegand S."/>
            <person name="Kallscheuer N."/>
            <person name="da Costa M.S."/>
            <person name="Lobo-da-Cunha A."/>
            <person name="Jogler C."/>
            <person name="Lage O.M."/>
        </authorList>
    </citation>
    <scope>NUCLEOTIDE SEQUENCE [LARGE SCALE GENOMIC DNA]</scope>
    <source>
        <strain evidence="8 9">LzC2</strain>
    </source>
</reference>
<dbReference type="HAMAP" id="MF_01341">
    <property type="entry name" value="Ribosomal_uL15"/>
    <property type="match status" value="1"/>
</dbReference>
<dbReference type="Gene3D" id="3.100.10.10">
    <property type="match status" value="1"/>
</dbReference>
<name>A0ABX1V8K9_9PLAN</name>
<keyword evidence="4" id="KW-0694">RNA-binding</keyword>
<evidence type="ECO:0000313" key="8">
    <source>
        <dbReference type="EMBL" id="NNJ24168.1"/>
    </source>
</evidence>